<dbReference type="HAMAP" id="MF_00360">
    <property type="entry name" value="Ribosomal_bS6"/>
    <property type="match status" value="1"/>
</dbReference>
<dbReference type="AlphaFoldDB" id="A0A1G2R8B5"/>
<name>A0A1G2R8B5_9BACT</name>
<evidence type="ECO:0000313" key="5">
    <source>
        <dbReference type="Proteomes" id="UP000178529"/>
    </source>
</evidence>
<evidence type="ECO:0000256" key="3">
    <source>
        <dbReference type="HAMAP-Rule" id="MF_00360"/>
    </source>
</evidence>
<sequence>MNTYQLTILVNPEVQEDSLNAVLGRIAEAVQKLGGIVEQQDMQKKVQLAYPIQKQREAYRGLLTFAMDPKEVEAFQKLVQGQKEVLRFLLIVAPKVKVEIPTLAKASTKPVEEEKMSIEDIDKKLEEIFKEP</sequence>
<dbReference type="GO" id="GO:0005737">
    <property type="term" value="C:cytoplasm"/>
    <property type="evidence" value="ECO:0007669"/>
    <property type="project" value="UniProtKB-ARBA"/>
</dbReference>
<comment type="function">
    <text evidence="3">Binds together with bS18 to 16S ribosomal RNA.</text>
</comment>
<protein>
    <recommendedName>
        <fullName evidence="2 3">Small ribosomal subunit protein bS6</fullName>
    </recommendedName>
</protein>
<dbReference type="GO" id="GO:0070181">
    <property type="term" value="F:small ribosomal subunit rRNA binding"/>
    <property type="evidence" value="ECO:0007669"/>
    <property type="project" value="TreeGrafter"/>
</dbReference>
<dbReference type="GO" id="GO:0006412">
    <property type="term" value="P:translation"/>
    <property type="evidence" value="ECO:0007669"/>
    <property type="project" value="UniProtKB-UniRule"/>
</dbReference>
<dbReference type="EMBL" id="MHTY01000007">
    <property type="protein sequence ID" value="OHA69115.1"/>
    <property type="molecule type" value="Genomic_DNA"/>
</dbReference>
<dbReference type="Gene3D" id="3.30.70.60">
    <property type="match status" value="1"/>
</dbReference>
<dbReference type="GO" id="GO:1990904">
    <property type="term" value="C:ribonucleoprotein complex"/>
    <property type="evidence" value="ECO:0007669"/>
    <property type="project" value="UniProtKB-KW"/>
</dbReference>
<evidence type="ECO:0000256" key="2">
    <source>
        <dbReference type="ARBA" id="ARBA00035294"/>
    </source>
</evidence>
<keyword evidence="3" id="KW-0694">RNA-binding</keyword>
<keyword evidence="3 4" id="KW-0689">Ribosomal protein</keyword>
<dbReference type="PANTHER" id="PTHR21011">
    <property type="entry name" value="MITOCHONDRIAL 28S RIBOSOMAL PROTEIN S6"/>
    <property type="match status" value="1"/>
</dbReference>
<keyword evidence="3" id="KW-0687">Ribonucleoprotein</keyword>
<dbReference type="InterPro" id="IPR020814">
    <property type="entry name" value="Ribosomal_S6_plastid/chlpt"/>
</dbReference>
<comment type="caution">
    <text evidence="4">The sequence shown here is derived from an EMBL/GenBank/DDBJ whole genome shotgun (WGS) entry which is preliminary data.</text>
</comment>
<dbReference type="CDD" id="cd00473">
    <property type="entry name" value="bS6"/>
    <property type="match status" value="1"/>
</dbReference>
<organism evidence="4 5">
    <name type="scientific">Candidatus Wildermuthbacteria bacterium RIFCSPHIGHO2_02_FULL_48_16</name>
    <dbReference type="NCBI Taxonomy" id="1802453"/>
    <lineage>
        <taxon>Bacteria</taxon>
        <taxon>Candidatus Wildermuthiibacteriota</taxon>
    </lineage>
</organism>
<accession>A0A1G2R8B5</accession>
<gene>
    <name evidence="3" type="primary">rpsF</name>
    <name evidence="4" type="ORF">A3J68_00735</name>
</gene>
<dbReference type="Pfam" id="PF01250">
    <property type="entry name" value="Ribosomal_S6"/>
    <property type="match status" value="1"/>
</dbReference>
<dbReference type="NCBIfam" id="TIGR00166">
    <property type="entry name" value="S6"/>
    <property type="match status" value="1"/>
</dbReference>
<dbReference type="InterPro" id="IPR000529">
    <property type="entry name" value="Ribosomal_bS6"/>
</dbReference>
<dbReference type="GO" id="GO:0003735">
    <property type="term" value="F:structural constituent of ribosome"/>
    <property type="evidence" value="ECO:0007669"/>
    <property type="project" value="InterPro"/>
</dbReference>
<dbReference type="GO" id="GO:0005840">
    <property type="term" value="C:ribosome"/>
    <property type="evidence" value="ECO:0007669"/>
    <property type="project" value="UniProtKB-KW"/>
</dbReference>
<dbReference type="PANTHER" id="PTHR21011:SF1">
    <property type="entry name" value="SMALL RIBOSOMAL SUBUNIT PROTEIN BS6M"/>
    <property type="match status" value="1"/>
</dbReference>
<reference evidence="4 5" key="1">
    <citation type="journal article" date="2016" name="Nat. Commun.">
        <title>Thousands of microbial genomes shed light on interconnected biogeochemical processes in an aquifer system.</title>
        <authorList>
            <person name="Anantharaman K."/>
            <person name="Brown C.T."/>
            <person name="Hug L.A."/>
            <person name="Sharon I."/>
            <person name="Castelle C.J."/>
            <person name="Probst A.J."/>
            <person name="Thomas B.C."/>
            <person name="Singh A."/>
            <person name="Wilkins M.J."/>
            <person name="Karaoz U."/>
            <person name="Brodie E.L."/>
            <person name="Williams K.H."/>
            <person name="Hubbard S.S."/>
            <person name="Banfield J.F."/>
        </authorList>
    </citation>
    <scope>NUCLEOTIDE SEQUENCE [LARGE SCALE GENOMIC DNA]</scope>
</reference>
<dbReference type="SUPFAM" id="SSF54995">
    <property type="entry name" value="Ribosomal protein S6"/>
    <property type="match status" value="1"/>
</dbReference>
<dbReference type="Proteomes" id="UP000178529">
    <property type="component" value="Unassembled WGS sequence"/>
</dbReference>
<evidence type="ECO:0000313" key="4">
    <source>
        <dbReference type="EMBL" id="OHA69115.1"/>
    </source>
</evidence>
<keyword evidence="3" id="KW-0699">rRNA-binding</keyword>
<comment type="similarity">
    <text evidence="1 3">Belongs to the bacterial ribosomal protein bS6 family.</text>
</comment>
<dbReference type="InterPro" id="IPR035980">
    <property type="entry name" value="Ribosomal_bS6_sf"/>
</dbReference>
<evidence type="ECO:0000256" key="1">
    <source>
        <dbReference type="ARBA" id="ARBA00009512"/>
    </source>
</evidence>
<proteinExistence type="inferred from homology"/>
<dbReference type="InterPro" id="IPR014717">
    <property type="entry name" value="Transl_elong_EF1B/ribsomal_bS6"/>
</dbReference>